<dbReference type="InParanoid" id="A0A3N4LIF3"/>
<evidence type="ECO:0000256" key="9">
    <source>
        <dbReference type="ARBA" id="ARBA00023136"/>
    </source>
</evidence>
<evidence type="ECO:0000256" key="3">
    <source>
        <dbReference type="ARBA" id="ARBA00008827"/>
    </source>
</evidence>
<dbReference type="OrthoDB" id="310217at2759"/>
<gene>
    <name evidence="12" type="ORF">L211DRAFT_318460</name>
</gene>
<evidence type="ECO:0000313" key="13">
    <source>
        <dbReference type="Proteomes" id="UP000267821"/>
    </source>
</evidence>
<evidence type="ECO:0000256" key="6">
    <source>
        <dbReference type="ARBA" id="ARBA00022892"/>
    </source>
</evidence>
<dbReference type="GO" id="GO:0030126">
    <property type="term" value="C:COPI vesicle coat"/>
    <property type="evidence" value="ECO:0007669"/>
    <property type="project" value="TreeGrafter"/>
</dbReference>
<keyword evidence="4 11" id="KW-0813">Transport</keyword>
<evidence type="ECO:0000256" key="4">
    <source>
        <dbReference type="ARBA" id="ARBA00022448"/>
    </source>
</evidence>
<dbReference type="InterPro" id="IPR006822">
    <property type="entry name" value="Coatomer_esu"/>
</dbReference>
<dbReference type="Gene3D" id="1.25.40.10">
    <property type="entry name" value="Tetratricopeptide repeat domain"/>
    <property type="match status" value="1"/>
</dbReference>
<protein>
    <recommendedName>
        <fullName evidence="11">Coatomer subunit epsilon</fullName>
    </recommendedName>
</protein>
<reference evidence="12 13" key="1">
    <citation type="journal article" date="2018" name="Nat. Ecol. Evol.">
        <title>Pezizomycetes genomes reveal the molecular basis of ectomycorrhizal truffle lifestyle.</title>
        <authorList>
            <person name="Murat C."/>
            <person name="Payen T."/>
            <person name="Noel B."/>
            <person name="Kuo A."/>
            <person name="Morin E."/>
            <person name="Chen J."/>
            <person name="Kohler A."/>
            <person name="Krizsan K."/>
            <person name="Balestrini R."/>
            <person name="Da Silva C."/>
            <person name="Montanini B."/>
            <person name="Hainaut M."/>
            <person name="Levati E."/>
            <person name="Barry K.W."/>
            <person name="Belfiori B."/>
            <person name="Cichocki N."/>
            <person name="Clum A."/>
            <person name="Dockter R.B."/>
            <person name="Fauchery L."/>
            <person name="Guy J."/>
            <person name="Iotti M."/>
            <person name="Le Tacon F."/>
            <person name="Lindquist E.A."/>
            <person name="Lipzen A."/>
            <person name="Malagnac F."/>
            <person name="Mello A."/>
            <person name="Molinier V."/>
            <person name="Miyauchi S."/>
            <person name="Poulain J."/>
            <person name="Riccioni C."/>
            <person name="Rubini A."/>
            <person name="Sitrit Y."/>
            <person name="Splivallo R."/>
            <person name="Traeger S."/>
            <person name="Wang M."/>
            <person name="Zifcakova L."/>
            <person name="Wipf D."/>
            <person name="Zambonelli A."/>
            <person name="Paolocci F."/>
            <person name="Nowrousian M."/>
            <person name="Ottonello S."/>
            <person name="Baldrian P."/>
            <person name="Spatafora J.W."/>
            <person name="Henrissat B."/>
            <person name="Nagy L.G."/>
            <person name="Aury J.M."/>
            <person name="Wincker P."/>
            <person name="Grigoriev I.V."/>
            <person name="Bonfante P."/>
            <person name="Martin F.M."/>
        </authorList>
    </citation>
    <scope>NUCLEOTIDE SEQUENCE [LARGE SCALE GENOMIC DNA]</scope>
    <source>
        <strain evidence="12 13">ATCC MYA-4762</strain>
    </source>
</reference>
<evidence type="ECO:0000256" key="11">
    <source>
        <dbReference type="PIRNR" id="PIRNR016478"/>
    </source>
</evidence>
<dbReference type="AlphaFoldDB" id="A0A3N4LIF3"/>
<evidence type="ECO:0000256" key="7">
    <source>
        <dbReference type="ARBA" id="ARBA00022927"/>
    </source>
</evidence>
<dbReference type="FunCoup" id="A0A3N4LIF3">
    <property type="interactions" value="206"/>
</dbReference>
<dbReference type="PANTHER" id="PTHR10805">
    <property type="entry name" value="COATOMER SUBUNIT EPSILON"/>
    <property type="match status" value="1"/>
</dbReference>
<dbReference type="GO" id="GO:0006888">
    <property type="term" value="P:endoplasmic reticulum to Golgi vesicle-mediated transport"/>
    <property type="evidence" value="ECO:0007669"/>
    <property type="project" value="TreeGrafter"/>
</dbReference>
<dbReference type="GO" id="GO:0015031">
    <property type="term" value="P:protein transport"/>
    <property type="evidence" value="ECO:0007669"/>
    <property type="project" value="UniProtKB-UniRule"/>
</dbReference>
<dbReference type="Pfam" id="PF04733">
    <property type="entry name" value="Coatomer_E"/>
    <property type="match status" value="1"/>
</dbReference>
<dbReference type="GO" id="GO:0006891">
    <property type="term" value="P:intra-Golgi vesicle-mediated transport"/>
    <property type="evidence" value="ECO:0007669"/>
    <property type="project" value="TreeGrafter"/>
</dbReference>
<evidence type="ECO:0000256" key="2">
    <source>
        <dbReference type="ARBA" id="ARBA00004347"/>
    </source>
</evidence>
<evidence type="ECO:0000256" key="8">
    <source>
        <dbReference type="ARBA" id="ARBA00023034"/>
    </source>
</evidence>
<dbReference type="STRING" id="1051890.A0A3N4LIF3"/>
<dbReference type="GO" id="GO:0005198">
    <property type="term" value="F:structural molecule activity"/>
    <property type="evidence" value="ECO:0007669"/>
    <property type="project" value="UniProtKB-UniRule"/>
</dbReference>
<organism evidence="12 13">
    <name type="scientific">Terfezia boudieri ATCC MYA-4762</name>
    <dbReference type="NCBI Taxonomy" id="1051890"/>
    <lineage>
        <taxon>Eukaryota</taxon>
        <taxon>Fungi</taxon>
        <taxon>Dikarya</taxon>
        <taxon>Ascomycota</taxon>
        <taxon>Pezizomycotina</taxon>
        <taxon>Pezizomycetes</taxon>
        <taxon>Pezizales</taxon>
        <taxon>Pezizaceae</taxon>
        <taxon>Terfezia</taxon>
    </lineage>
</organism>
<keyword evidence="9 11" id="KW-0472">Membrane</keyword>
<dbReference type="PIRSF" id="PIRSF016478">
    <property type="entry name" value="Coatomer_esu"/>
    <property type="match status" value="1"/>
</dbReference>
<comment type="similarity">
    <text evidence="3 11">Belongs to the COPE family.</text>
</comment>
<name>A0A3N4LIF3_9PEZI</name>
<keyword evidence="13" id="KW-1185">Reference proteome</keyword>
<dbReference type="InterPro" id="IPR011990">
    <property type="entry name" value="TPR-like_helical_dom_sf"/>
</dbReference>
<dbReference type="EMBL" id="ML121550">
    <property type="protein sequence ID" value="RPB22684.1"/>
    <property type="molecule type" value="Genomic_DNA"/>
</dbReference>
<proteinExistence type="inferred from homology"/>
<dbReference type="SUPFAM" id="SSF48452">
    <property type="entry name" value="TPR-like"/>
    <property type="match status" value="1"/>
</dbReference>
<evidence type="ECO:0000256" key="10">
    <source>
        <dbReference type="ARBA" id="ARBA00023329"/>
    </source>
</evidence>
<comment type="function">
    <text evidence="11">The coatomer is a cytosolic protein complex that binds to dilysine motifs and reversibly associates with Golgi non-clathrin-coated vesicles, which further mediate biosynthetic protein transport from the ER, via the Golgi up to the trans Golgi network. The coatomer complex is required for budding from Golgi membranes, and is essential for the retrograde Golgi-to-ER transport of dilysine-tagged proteins.</text>
</comment>
<accession>A0A3N4LIF3</accession>
<keyword evidence="8 11" id="KW-0333">Golgi apparatus</keyword>
<keyword evidence="6 11" id="KW-0931">ER-Golgi transport</keyword>
<comment type="subcellular location">
    <subcellularLocation>
        <location evidence="2">Cytoplasmic vesicle</location>
        <location evidence="2">COPI-coated vesicle membrane</location>
        <topology evidence="2">Peripheral membrane protein</topology>
        <orientation evidence="2">Cytoplasmic side</orientation>
    </subcellularLocation>
    <subcellularLocation>
        <location evidence="1">Golgi apparatus membrane</location>
        <topology evidence="1">Peripheral membrane protein</topology>
        <orientation evidence="1">Cytoplasmic side</orientation>
    </subcellularLocation>
</comment>
<dbReference type="PANTHER" id="PTHR10805:SF0">
    <property type="entry name" value="COATOMER SUBUNIT EPSILON"/>
    <property type="match status" value="1"/>
</dbReference>
<evidence type="ECO:0000256" key="5">
    <source>
        <dbReference type="ARBA" id="ARBA00022490"/>
    </source>
</evidence>
<dbReference type="GO" id="GO:0000139">
    <property type="term" value="C:Golgi membrane"/>
    <property type="evidence" value="ECO:0007669"/>
    <property type="project" value="UniProtKB-SubCell"/>
</dbReference>
<dbReference type="Proteomes" id="UP000267821">
    <property type="component" value="Unassembled WGS sequence"/>
</dbReference>
<keyword evidence="5 11" id="KW-0963">Cytoplasm</keyword>
<evidence type="ECO:0000256" key="1">
    <source>
        <dbReference type="ARBA" id="ARBA00004255"/>
    </source>
</evidence>
<evidence type="ECO:0000313" key="12">
    <source>
        <dbReference type="EMBL" id="RPB22684.1"/>
    </source>
</evidence>
<sequence length="294" mass="31440">MDPFSSEGELLSIHNAFHQGQLTTVIEHNSSALAPENVIKAQVYKYRARIALGEAEEVSAELEGEDSPELAAVKALAAYTTGNTSIAAADIAKVISSSSKNGTVQVIGGIILHLEGKSDDAVALLSEHQGNLEAVSLIVQIRLCQNRTDLALKEVQAAKRWAQDSLLVNLAESWVGLRVGGEKYQQAYYVFEELAQAPSTSTAPTLVGQAVAEIHLGRLEEAEVALQQALAKDPKHAQALANAIVLSVLAGKDNSDQLSLLRNTMPDHPLLTDLEQKSELFDRAAAKYAAKITA</sequence>
<dbReference type="GO" id="GO:0006890">
    <property type="term" value="P:retrograde vesicle-mediated transport, Golgi to endoplasmic reticulum"/>
    <property type="evidence" value="ECO:0007669"/>
    <property type="project" value="UniProtKB-UniRule"/>
</dbReference>
<keyword evidence="7 11" id="KW-0653">Protein transport</keyword>
<keyword evidence="10 11" id="KW-0968">Cytoplasmic vesicle</keyword>